<evidence type="ECO:0000259" key="1">
    <source>
        <dbReference type="PROSITE" id="PS50104"/>
    </source>
</evidence>
<dbReference type="SUPFAM" id="SSF52200">
    <property type="entry name" value="Toll/Interleukin receptor TIR domain"/>
    <property type="match status" value="1"/>
</dbReference>
<dbReference type="PROSITE" id="PS50104">
    <property type="entry name" value="TIR"/>
    <property type="match status" value="1"/>
</dbReference>
<comment type="caution">
    <text evidence="2">The sequence shown here is derived from an EMBL/GenBank/DDBJ whole genome shotgun (WGS) entry which is preliminary data.</text>
</comment>
<dbReference type="OrthoDB" id="3698491at2"/>
<dbReference type="GO" id="GO:0007165">
    <property type="term" value="P:signal transduction"/>
    <property type="evidence" value="ECO:0007669"/>
    <property type="project" value="InterPro"/>
</dbReference>
<gene>
    <name evidence="2" type="ORF">CFP75_18020</name>
</gene>
<dbReference type="SUPFAM" id="SSF48239">
    <property type="entry name" value="Terpenoid cyclases/Protein prenyltransferases"/>
    <property type="match status" value="1"/>
</dbReference>
<dbReference type="AlphaFoldDB" id="A0A229RSM9"/>
<keyword evidence="3" id="KW-1185">Reference proteome</keyword>
<dbReference type="RefSeq" id="WP_020634766.1">
    <property type="nucleotide sequence ID" value="NZ_KB913032.1"/>
</dbReference>
<proteinExistence type="predicted"/>
<feature type="domain" description="TIR" evidence="1">
    <location>
        <begin position="352"/>
        <end position="487"/>
    </location>
</feature>
<dbReference type="Proteomes" id="UP000215563">
    <property type="component" value="Unassembled WGS sequence"/>
</dbReference>
<dbReference type="SMART" id="SM00255">
    <property type="entry name" value="TIR"/>
    <property type="match status" value="1"/>
</dbReference>
<dbReference type="EMBL" id="NMQU01000047">
    <property type="protein sequence ID" value="OXM49668.1"/>
    <property type="molecule type" value="Genomic_DNA"/>
</dbReference>
<evidence type="ECO:0000313" key="3">
    <source>
        <dbReference type="Proteomes" id="UP000215563"/>
    </source>
</evidence>
<reference evidence="2 3" key="1">
    <citation type="submission" date="2017-07" db="EMBL/GenBank/DDBJ databases">
        <title>Amycolatopsis alba DSM 44262 Genome sequencing and assembly.</title>
        <authorList>
            <person name="Kaur N."/>
            <person name="Mayilraj S."/>
        </authorList>
    </citation>
    <scope>NUCLEOTIDE SEQUENCE [LARGE SCALE GENOMIC DNA]</scope>
    <source>
        <strain evidence="2 3">DSM 44262</strain>
    </source>
</reference>
<protein>
    <submittedName>
        <fullName evidence="2">TIR domain-containing protein</fullName>
    </submittedName>
</protein>
<dbReference type="InterPro" id="IPR008930">
    <property type="entry name" value="Terpenoid_cyclase/PrenylTrfase"/>
</dbReference>
<dbReference type="InterPro" id="IPR035897">
    <property type="entry name" value="Toll_tir_struct_dom_sf"/>
</dbReference>
<dbReference type="InterPro" id="IPR000157">
    <property type="entry name" value="TIR_dom"/>
</dbReference>
<accession>A0A229RSM9</accession>
<dbReference type="Gene3D" id="3.40.50.10140">
    <property type="entry name" value="Toll/interleukin-1 receptor homology (TIR) domain"/>
    <property type="match status" value="1"/>
</dbReference>
<dbReference type="Pfam" id="PF13676">
    <property type="entry name" value="TIR_2"/>
    <property type="match status" value="1"/>
</dbReference>
<name>A0A229RSM9_AMYAL</name>
<evidence type="ECO:0000313" key="2">
    <source>
        <dbReference type="EMBL" id="OXM49668.1"/>
    </source>
</evidence>
<sequence>MSGTEKASGRIEDLAADLLGVDDFRALCESVLERCILPQQRFEADEFGRDEHSSASAGAVLNGVGSLPTIGPATRQALVAAIHDLIRPDGTLRGHDRQMNVGTTSWSLAQVLLGLSRFGGEDVRASTRFGAAVDRLLNCQDGEDGAWLLREGDLKDPLFAFYPSLLFVDLCRTPDWRNLAERVLARTRSYLATALLGNVTLVDKVLAAHVIDQVEKVLPAGEPDRRAFERRRTSLLNSLVGDSGLRIEDRIVQNNVQPRWHSVTWTGALYPCTRRWGSVTAPYNVMIGDRVIREFDAEAGAWHGVGSSRGLGRSWATSLGLLSTYLLASDLRAADLNAEDWHRLVDEVGNGRKFDVVISFGGPDRAIAEAIRNRLVAAGLSVFYDDDFQHQLLGEDLAVVLQDIYFARSRYAITILSRAFVKSEWAGNWEWRAVLARMNRQREGYLLPYFLEKIDIPGLNPTIGHLSAEKFTALEFADVVIRKIRGH</sequence>
<organism evidence="2 3">
    <name type="scientific">Amycolatopsis alba DSM 44262</name>
    <dbReference type="NCBI Taxonomy" id="1125972"/>
    <lineage>
        <taxon>Bacteria</taxon>
        <taxon>Bacillati</taxon>
        <taxon>Actinomycetota</taxon>
        <taxon>Actinomycetes</taxon>
        <taxon>Pseudonocardiales</taxon>
        <taxon>Pseudonocardiaceae</taxon>
        <taxon>Amycolatopsis</taxon>
    </lineage>
</organism>